<evidence type="ECO:0008006" key="3">
    <source>
        <dbReference type="Google" id="ProtNLM"/>
    </source>
</evidence>
<organism evidence="2">
    <name type="scientific">marine metagenome</name>
    <dbReference type="NCBI Taxonomy" id="408172"/>
    <lineage>
        <taxon>unclassified sequences</taxon>
        <taxon>metagenomes</taxon>
        <taxon>ecological metagenomes</taxon>
    </lineage>
</organism>
<feature type="transmembrane region" description="Helical" evidence="1">
    <location>
        <begin position="82"/>
        <end position="102"/>
    </location>
</feature>
<feature type="transmembrane region" description="Helical" evidence="1">
    <location>
        <begin position="177"/>
        <end position="199"/>
    </location>
</feature>
<keyword evidence="1" id="KW-1133">Transmembrane helix</keyword>
<name>A0A381UVA1_9ZZZZ</name>
<dbReference type="AlphaFoldDB" id="A0A381UVA1"/>
<dbReference type="EMBL" id="UINC01006998">
    <property type="protein sequence ID" value="SVA30863.1"/>
    <property type="molecule type" value="Genomic_DNA"/>
</dbReference>
<gene>
    <name evidence="2" type="ORF">METZ01_LOCUS83717</name>
</gene>
<feature type="transmembrane region" description="Helical" evidence="1">
    <location>
        <begin position="145"/>
        <end position="165"/>
    </location>
</feature>
<keyword evidence="1" id="KW-0812">Transmembrane</keyword>
<feature type="transmembrane region" description="Helical" evidence="1">
    <location>
        <begin position="211"/>
        <end position="234"/>
    </location>
</feature>
<sequence length="404" mass="44113">MLGILAGVGNSPIPWGACVILYASSMCSSRGVSFLRINNFVAFVIQAMIGSILVYVTVGYVNIPDQAAFSISWIKGIGEWEYSDGEVGVVLVLGFLFSAFSWLKGGLSSGTDFPLESLSRSFRVGILVLAIGAIVDAFHPSNLGLKFLMLLFFVFSLSGLAVGRIRPSVGSIASRRFWLKVIGLVVALIGGFGLFFSFIKPEILDAIASPITIVIGWIGKVFIYVVVIPIAYLAEYLIKGLLWMFGNPISAEEYVSRQGVSFELGMPARQIAQPGVEDTSSIFAEIFEISIILLGVFLLVSILGFAFSRRVRWLRKPLESDRAISPEKNDPLKDFLRLARGLLPSLNKSSAGSKVFNLPGGINEDTKSVLEYYYRMLDKGSRNGIERTIDSTPAEMVKLLSTVF</sequence>
<keyword evidence="1" id="KW-0472">Membrane</keyword>
<feature type="non-terminal residue" evidence="2">
    <location>
        <position position="1"/>
    </location>
</feature>
<reference evidence="2" key="1">
    <citation type="submission" date="2018-05" db="EMBL/GenBank/DDBJ databases">
        <authorList>
            <person name="Lanie J.A."/>
            <person name="Ng W.-L."/>
            <person name="Kazmierczak K.M."/>
            <person name="Andrzejewski T.M."/>
            <person name="Davidsen T.M."/>
            <person name="Wayne K.J."/>
            <person name="Tettelin H."/>
            <person name="Glass J.I."/>
            <person name="Rusch D."/>
            <person name="Podicherti R."/>
            <person name="Tsui H.-C.T."/>
            <person name="Winkler M.E."/>
        </authorList>
    </citation>
    <scope>NUCLEOTIDE SEQUENCE</scope>
</reference>
<feature type="transmembrane region" description="Helical" evidence="1">
    <location>
        <begin position="286"/>
        <end position="307"/>
    </location>
</feature>
<feature type="transmembrane region" description="Helical" evidence="1">
    <location>
        <begin position="40"/>
        <end position="61"/>
    </location>
</feature>
<accession>A0A381UVA1</accession>
<proteinExistence type="predicted"/>
<feature type="transmembrane region" description="Helical" evidence="1">
    <location>
        <begin position="122"/>
        <end position="138"/>
    </location>
</feature>
<evidence type="ECO:0000313" key="2">
    <source>
        <dbReference type="EMBL" id="SVA30863.1"/>
    </source>
</evidence>
<feature type="non-terminal residue" evidence="2">
    <location>
        <position position="404"/>
    </location>
</feature>
<protein>
    <recommendedName>
        <fullName evidence="3">DUF4129 domain-containing protein</fullName>
    </recommendedName>
</protein>
<evidence type="ECO:0000256" key="1">
    <source>
        <dbReference type="SAM" id="Phobius"/>
    </source>
</evidence>